<evidence type="ECO:0008006" key="3">
    <source>
        <dbReference type="Google" id="ProtNLM"/>
    </source>
</evidence>
<accession>A0A3F3AEF9</accession>
<dbReference type="EMBL" id="CP001083">
    <property type="protein sequence ID" value="ACQ54180.1"/>
    <property type="molecule type" value="Genomic_DNA"/>
</dbReference>
<dbReference type="AlphaFoldDB" id="A0A3F3AEF9"/>
<proteinExistence type="predicted"/>
<name>A0A3F3AEF9_CLOB6</name>
<evidence type="ECO:0000313" key="1">
    <source>
        <dbReference type="EMBL" id="ACQ54180.1"/>
    </source>
</evidence>
<sequence>MKKQLKEKCTKITAKLLKSVAYSTADSACVYGFYQPKEPKSLRK</sequence>
<dbReference type="NCBIfam" id="TIGR04223">
    <property type="entry name" value="quorum_AgrD"/>
    <property type="match status" value="1"/>
</dbReference>
<dbReference type="KEGG" id="cbi:CLJ_B0395"/>
<organism evidence="1 2">
    <name type="scientific">Clostridium botulinum (strain 657 / Type Ba4)</name>
    <dbReference type="NCBI Taxonomy" id="515621"/>
    <lineage>
        <taxon>Bacteria</taxon>
        <taxon>Bacillati</taxon>
        <taxon>Bacillota</taxon>
        <taxon>Clostridia</taxon>
        <taxon>Eubacteriales</taxon>
        <taxon>Clostridiaceae</taxon>
        <taxon>Clostridium</taxon>
    </lineage>
</organism>
<evidence type="ECO:0000313" key="2">
    <source>
        <dbReference type="Proteomes" id="UP000002333"/>
    </source>
</evidence>
<gene>
    <name evidence="1" type="ordered locus">CLJ_B0395</name>
</gene>
<dbReference type="InterPro" id="IPR009229">
    <property type="entry name" value="AgrD"/>
</dbReference>
<dbReference type="RefSeq" id="WP_003362792.1">
    <property type="nucleotide sequence ID" value="NC_012658.1"/>
</dbReference>
<reference evidence="2" key="2">
    <citation type="submission" date="2008-05" db="EMBL/GenBank/DDBJ databases">
        <title>Genome sequence of Clostridium botulinum Ba4 strain 657.</title>
        <authorList>
            <person name="Shrivastava S."/>
            <person name="Brown J.L."/>
            <person name="Bruce D."/>
            <person name="Detter C."/>
            <person name="Munk C."/>
            <person name="Smith L.A."/>
            <person name="Smith T.J."/>
            <person name="Sutton G."/>
            <person name="Brettin T.S."/>
        </authorList>
    </citation>
    <scope>NUCLEOTIDE SEQUENCE [LARGE SCALE GENOMIC DNA]</scope>
    <source>
        <strain evidence="2">657 / Type Ba4</strain>
    </source>
</reference>
<dbReference type="Proteomes" id="UP000002333">
    <property type="component" value="Chromosome"/>
</dbReference>
<reference evidence="1 2" key="1">
    <citation type="journal article" date="2007" name="PLoS ONE">
        <title>Analysis of the neurotoxin complex genes in Clostridium botulinum A1-A4 and B1 strains: BoNT/A3, /Ba4 and /B1 clusters are located within plasmids.</title>
        <authorList>
            <person name="Smith T.J."/>
            <person name="Hill K.K."/>
            <person name="Foley B.T."/>
            <person name="Detter J.C."/>
            <person name="Munk A.C."/>
            <person name="Bruce D.C."/>
            <person name="Doggett N.A."/>
            <person name="Smith L.A."/>
            <person name="Marks J.D."/>
            <person name="Xie G."/>
            <person name="Brettin T.S."/>
        </authorList>
    </citation>
    <scope>NUCLEOTIDE SEQUENCE [LARGE SCALE GENOMIC DNA]</scope>
    <source>
        <strain evidence="2">657 / Type Ba4</strain>
    </source>
</reference>
<protein>
    <recommendedName>
        <fullName evidence="3">Cyclic lactone autoinducer peptide</fullName>
    </recommendedName>
</protein>